<evidence type="ECO:0000313" key="1">
    <source>
        <dbReference type="EMBL" id="RXH84405.1"/>
    </source>
</evidence>
<sequence length="86" mass="9503">MSTSSPPVHISSGNLVEHYSRLRKEVLKGEICCFSTQTQKHLASLVHQSSKNIAHIKYLELVTNHFANHGLPKGNNNDNSHLSGGR</sequence>
<organism evidence="1 2">
    <name type="scientific">Malus domestica</name>
    <name type="common">Apple</name>
    <name type="synonym">Pyrus malus</name>
    <dbReference type="NCBI Taxonomy" id="3750"/>
    <lineage>
        <taxon>Eukaryota</taxon>
        <taxon>Viridiplantae</taxon>
        <taxon>Streptophyta</taxon>
        <taxon>Embryophyta</taxon>
        <taxon>Tracheophyta</taxon>
        <taxon>Spermatophyta</taxon>
        <taxon>Magnoliopsida</taxon>
        <taxon>eudicotyledons</taxon>
        <taxon>Gunneridae</taxon>
        <taxon>Pentapetalae</taxon>
        <taxon>rosids</taxon>
        <taxon>fabids</taxon>
        <taxon>Rosales</taxon>
        <taxon>Rosaceae</taxon>
        <taxon>Amygdaloideae</taxon>
        <taxon>Maleae</taxon>
        <taxon>Malus</taxon>
    </lineage>
</organism>
<proteinExistence type="predicted"/>
<protein>
    <submittedName>
        <fullName evidence="1">Uncharacterized protein</fullName>
    </submittedName>
</protein>
<gene>
    <name evidence="1" type="ORF">DVH24_027304</name>
</gene>
<keyword evidence="2" id="KW-1185">Reference proteome</keyword>
<reference evidence="1 2" key="1">
    <citation type="submission" date="2018-10" db="EMBL/GenBank/DDBJ databases">
        <title>A high-quality apple genome assembly.</title>
        <authorList>
            <person name="Hu J."/>
        </authorList>
    </citation>
    <scope>NUCLEOTIDE SEQUENCE [LARGE SCALE GENOMIC DNA]</scope>
    <source>
        <strain evidence="2">cv. HFTH1</strain>
        <tissue evidence="1">Young leaf</tissue>
    </source>
</reference>
<name>A0A498IQI2_MALDO</name>
<comment type="caution">
    <text evidence="1">The sequence shown here is derived from an EMBL/GenBank/DDBJ whole genome shotgun (WGS) entry which is preliminary data.</text>
</comment>
<evidence type="ECO:0000313" key="2">
    <source>
        <dbReference type="Proteomes" id="UP000290289"/>
    </source>
</evidence>
<dbReference type="AlphaFoldDB" id="A0A498IQI2"/>
<dbReference type="EMBL" id="RDQH01000337">
    <property type="protein sequence ID" value="RXH84405.1"/>
    <property type="molecule type" value="Genomic_DNA"/>
</dbReference>
<accession>A0A498IQI2</accession>
<dbReference type="Proteomes" id="UP000290289">
    <property type="component" value="Chromosome 11"/>
</dbReference>